<dbReference type="GO" id="GO:0046933">
    <property type="term" value="F:proton-transporting ATP synthase activity, rotational mechanism"/>
    <property type="evidence" value="ECO:0007669"/>
    <property type="project" value="InterPro"/>
</dbReference>
<dbReference type="InterPro" id="IPR000131">
    <property type="entry name" value="ATP_synth_F1_gsu"/>
</dbReference>
<proteinExistence type="inferred from homology"/>
<dbReference type="GO" id="GO:0045259">
    <property type="term" value="C:proton-transporting ATP synthase complex"/>
    <property type="evidence" value="ECO:0007669"/>
    <property type="project" value="UniProtKB-KW"/>
</dbReference>
<dbReference type="PANTHER" id="PTHR11693">
    <property type="entry name" value="ATP SYNTHASE GAMMA CHAIN"/>
    <property type="match status" value="1"/>
</dbReference>
<accession>A0A1B6E1J1</accession>
<dbReference type="InterPro" id="IPR035968">
    <property type="entry name" value="ATP_synth_F1_ATPase_gsu"/>
</dbReference>
<evidence type="ECO:0000256" key="6">
    <source>
        <dbReference type="ARBA" id="ARBA00023065"/>
    </source>
</evidence>
<comment type="subunit">
    <text evidence="11">F-type ATPases have 2 components, CF(1) - the catalytic core - and CF(0) - the membrane proton channel. CF(1) and CF(0) have multiple subunits.</text>
</comment>
<organism evidence="12">
    <name type="scientific">Clastoptera arizonana</name>
    <name type="common">Arizona spittle bug</name>
    <dbReference type="NCBI Taxonomy" id="38151"/>
    <lineage>
        <taxon>Eukaryota</taxon>
        <taxon>Metazoa</taxon>
        <taxon>Ecdysozoa</taxon>
        <taxon>Arthropoda</taxon>
        <taxon>Hexapoda</taxon>
        <taxon>Insecta</taxon>
        <taxon>Pterygota</taxon>
        <taxon>Neoptera</taxon>
        <taxon>Paraneoptera</taxon>
        <taxon>Hemiptera</taxon>
        <taxon>Auchenorrhyncha</taxon>
        <taxon>Cercopoidea</taxon>
        <taxon>Clastopteridae</taxon>
        <taxon>Clastoptera</taxon>
    </lineage>
</organism>
<comment type="subcellular location">
    <subcellularLocation>
        <location evidence="1">Mitochondrion inner membrane</location>
        <topology evidence="1">Peripheral membrane protein</topology>
    </subcellularLocation>
</comment>
<dbReference type="NCBIfam" id="TIGR01146">
    <property type="entry name" value="ATPsyn_F1gamma"/>
    <property type="match status" value="1"/>
</dbReference>
<evidence type="ECO:0000256" key="10">
    <source>
        <dbReference type="ARBA" id="ARBA00023310"/>
    </source>
</evidence>
<dbReference type="PROSITE" id="PS00153">
    <property type="entry name" value="ATPASE_GAMMA"/>
    <property type="match status" value="1"/>
</dbReference>
<evidence type="ECO:0000256" key="9">
    <source>
        <dbReference type="ARBA" id="ARBA00023196"/>
    </source>
</evidence>
<keyword evidence="4 11" id="KW-0375">Hydrogen ion transport</keyword>
<keyword evidence="3 11" id="KW-0813">Transport</keyword>
<name>A0A1B6E1J1_9HEMI</name>
<dbReference type="InterPro" id="IPR023632">
    <property type="entry name" value="ATP_synth_F1_gsu_CS"/>
</dbReference>
<keyword evidence="5" id="KW-0999">Mitochondrion inner membrane</keyword>
<dbReference type="Gene3D" id="1.10.287.80">
    <property type="entry name" value="ATP synthase, gamma subunit, helix hairpin domain"/>
    <property type="match status" value="1"/>
</dbReference>
<dbReference type="Gene3D" id="3.40.1380.10">
    <property type="match status" value="1"/>
</dbReference>
<dbReference type="PRINTS" id="PR00126">
    <property type="entry name" value="ATPASEGAMMA"/>
</dbReference>
<evidence type="ECO:0000256" key="4">
    <source>
        <dbReference type="ARBA" id="ARBA00022781"/>
    </source>
</evidence>
<reference evidence="12" key="1">
    <citation type="submission" date="2015-12" db="EMBL/GenBank/DDBJ databases">
        <title>De novo transcriptome assembly of four potential Pierce s Disease insect vectors from Arizona vineyards.</title>
        <authorList>
            <person name="Tassone E.E."/>
        </authorList>
    </citation>
    <scope>NUCLEOTIDE SEQUENCE</scope>
</reference>
<sequence>MVNLKLVQIRLKSVANIQKITKSMKMVSAAKYGKAEKLLKSVRPFGTGALMLYEKLNFEKEEVDDKKKLILAVTSDKGLCGAVHTQVVKYILKEVRSKQGNELDSKIMCIGDKSRFMLNYTFPQNIICSFSDVGRKPPTFLDASIIAIKTNEIEFNKGKIVFNRFNTIVSYKTTEIPLYNYVAFSSTPKLDAYELEHEDLKSFLEFSHTSLIFYSLVENSCSEQSSRMSAMENASKNAGEMIDKLKIVYNQTRQSVITQELIEIISGAAALH</sequence>
<dbReference type="GO" id="GO:0005743">
    <property type="term" value="C:mitochondrial inner membrane"/>
    <property type="evidence" value="ECO:0007669"/>
    <property type="project" value="UniProtKB-SubCell"/>
</dbReference>
<evidence type="ECO:0000256" key="11">
    <source>
        <dbReference type="RuleBase" id="RU004001"/>
    </source>
</evidence>
<protein>
    <recommendedName>
        <fullName evidence="11">ATP synthase subunit gamma</fullName>
    </recommendedName>
</protein>
<evidence type="ECO:0000256" key="3">
    <source>
        <dbReference type="ARBA" id="ARBA00022448"/>
    </source>
</evidence>
<evidence type="ECO:0000313" key="12">
    <source>
        <dbReference type="EMBL" id="JAS31771.1"/>
    </source>
</evidence>
<dbReference type="PANTHER" id="PTHR11693:SF22">
    <property type="entry name" value="ATP SYNTHASE SUBUNIT GAMMA, MITOCHONDRIAL"/>
    <property type="match status" value="1"/>
</dbReference>
<dbReference type="AlphaFoldDB" id="A0A1B6E1J1"/>
<keyword evidence="6 11" id="KW-0406">Ion transport</keyword>
<dbReference type="PIRSF" id="PIRSF039089">
    <property type="entry name" value="ATP_synthase_gamma"/>
    <property type="match status" value="1"/>
</dbReference>
<keyword evidence="8" id="KW-0472">Membrane</keyword>
<gene>
    <name evidence="12" type="ORF">g.21746</name>
</gene>
<keyword evidence="10 11" id="KW-0066">ATP synthesis</keyword>
<dbReference type="FunFam" id="3.40.1380.10:FF:000003">
    <property type="entry name" value="ATP synthase subunit gamma"/>
    <property type="match status" value="1"/>
</dbReference>
<dbReference type="SUPFAM" id="SSF52943">
    <property type="entry name" value="ATP synthase (F1-ATPase), gamma subunit"/>
    <property type="match status" value="1"/>
</dbReference>
<comment type="similarity">
    <text evidence="2 11">Belongs to the ATPase gamma chain family.</text>
</comment>
<evidence type="ECO:0000256" key="1">
    <source>
        <dbReference type="ARBA" id="ARBA00004637"/>
    </source>
</evidence>
<evidence type="ECO:0000256" key="7">
    <source>
        <dbReference type="ARBA" id="ARBA00023128"/>
    </source>
</evidence>
<dbReference type="CDD" id="cd12151">
    <property type="entry name" value="F1-ATPase_gamma"/>
    <property type="match status" value="1"/>
</dbReference>
<evidence type="ECO:0000256" key="5">
    <source>
        <dbReference type="ARBA" id="ARBA00022792"/>
    </source>
</evidence>
<dbReference type="Pfam" id="PF00231">
    <property type="entry name" value="ATP-synt"/>
    <property type="match status" value="1"/>
</dbReference>
<dbReference type="FunFam" id="1.10.287.80:FF:000001">
    <property type="entry name" value="ATP synthase gamma chain"/>
    <property type="match status" value="1"/>
</dbReference>
<evidence type="ECO:0000256" key="2">
    <source>
        <dbReference type="ARBA" id="ARBA00007681"/>
    </source>
</evidence>
<evidence type="ECO:0000256" key="8">
    <source>
        <dbReference type="ARBA" id="ARBA00023136"/>
    </source>
</evidence>
<keyword evidence="7" id="KW-0496">Mitochondrion</keyword>
<keyword evidence="9 11" id="KW-0139">CF(1)</keyword>
<dbReference type="EMBL" id="GEDC01005527">
    <property type="protein sequence ID" value="JAS31771.1"/>
    <property type="molecule type" value="Transcribed_RNA"/>
</dbReference>